<dbReference type="InterPro" id="IPR002314">
    <property type="entry name" value="aa-tRNA-synt_IIb"/>
</dbReference>
<dbReference type="InterPro" id="IPR033728">
    <property type="entry name" value="ThrRS_core"/>
</dbReference>
<dbReference type="InterPro" id="IPR004154">
    <property type="entry name" value="Anticodon-bd"/>
</dbReference>
<dbReference type="EMBL" id="DRZC01000009">
    <property type="protein sequence ID" value="HHQ79916.1"/>
    <property type="molecule type" value="Genomic_DNA"/>
</dbReference>
<dbReference type="FunFam" id="3.30.930.10:FF:000002">
    <property type="entry name" value="Threonine--tRNA ligase"/>
    <property type="match status" value="1"/>
</dbReference>
<dbReference type="HAMAP" id="MF_00184">
    <property type="entry name" value="Thr_tRNA_synth"/>
    <property type="match status" value="1"/>
</dbReference>
<feature type="binding site" evidence="11">
    <location>
        <position position="392"/>
    </location>
    <ligand>
        <name>Zn(2+)</name>
        <dbReference type="ChEBI" id="CHEBI:29105"/>
        <note>catalytic</note>
    </ligand>
</feature>
<evidence type="ECO:0000256" key="3">
    <source>
        <dbReference type="ARBA" id="ARBA00022598"/>
    </source>
</evidence>
<dbReference type="SUPFAM" id="SSF52954">
    <property type="entry name" value="Class II aaRS ABD-related"/>
    <property type="match status" value="1"/>
</dbReference>
<keyword evidence="5 11" id="KW-0547">Nucleotide-binding</keyword>
<evidence type="ECO:0000313" key="13">
    <source>
        <dbReference type="EMBL" id="HHQ79916.1"/>
    </source>
</evidence>
<evidence type="ECO:0000259" key="12">
    <source>
        <dbReference type="PROSITE" id="PS50862"/>
    </source>
</evidence>
<dbReference type="GO" id="GO:0046872">
    <property type="term" value="F:metal ion binding"/>
    <property type="evidence" value="ECO:0007669"/>
    <property type="project" value="UniProtKB-KW"/>
</dbReference>
<keyword evidence="4 11" id="KW-0479">Metal-binding</keyword>
<dbReference type="EC" id="6.1.1.3" evidence="11"/>
<dbReference type="InterPro" id="IPR036621">
    <property type="entry name" value="Anticodon-bd_dom_sf"/>
</dbReference>
<keyword evidence="9 11" id="KW-0030">Aminoacyl-tRNA synthetase</keyword>
<keyword evidence="6 11" id="KW-0862">Zinc</keyword>
<keyword evidence="2 11" id="KW-0820">tRNA-binding</keyword>
<comment type="subunit">
    <text evidence="11">Homodimer.</text>
</comment>
<evidence type="ECO:0000256" key="7">
    <source>
        <dbReference type="ARBA" id="ARBA00022840"/>
    </source>
</evidence>
<dbReference type="Pfam" id="PF03129">
    <property type="entry name" value="HGTP_anticodon"/>
    <property type="match status" value="1"/>
</dbReference>
<protein>
    <recommendedName>
        <fullName evidence="11">Threonine--tRNA ligase</fullName>
        <ecNumber evidence="11">6.1.1.3</ecNumber>
    </recommendedName>
    <alternativeName>
        <fullName evidence="11">Threonyl-tRNA synthetase</fullName>
        <shortName evidence="11">ThrRS</shortName>
    </alternativeName>
</protein>
<evidence type="ECO:0000256" key="2">
    <source>
        <dbReference type="ARBA" id="ARBA00022555"/>
    </source>
</evidence>
<comment type="caution">
    <text evidence="13">The sequence shown here is derived from an EMBL/GenBank/DDBJ whole genome shotgun (WGS) entry which is preliminary data.</text>
</comment>
<feature type="domain" description="Aminoacyl-transfer RNA synthetases class-II family profile" evidence="12">
    <location>
        <begin position="249"/>
        <end position="545"/>
    </location>
</feature>
<keyword evidence="3 11" id="KW-0436">Ligase</keyword>
<keyword evidence="8 11" id="KW-0648">Protein biosynthesis</keyword>
<proteinExistence type="inferred from homology"/>
<name>A0A7J3ZIG2_9CREN</name>
<dbReference type="Gene3D" id="3.30.930.10">
    <property type="entry name" value="Bira Bifunctional Protein, Domain 2"/>
    <property type="match status" value="1"/>
</dbReference>
<reference evidence="13" key="1">
    <citation type="journal article" date="2020" name="mSystems">
        <title>Genome- and Community-Level Interaction Insights into Carbon Utilization and Element Cycling Functions of Hydrothermarchaeota in Hydrothermal Sediment.</title>
        <authorList>
            <person name="Zhou Z."/>
            <person name="Liu Y."/>
            <person name="Xu W."/>
            <person name="Pan J."/>
            <person name="Luo Z.H."/>
            <person name="Li M."/>
        </authorList>
    </citation>
    <scope>NUCLEOTIDE SEQUENCE [LARGE SCALE GENOMIC DNA]</scope>
    <source>
        <strain evidence="13">SpSt-1116</strain>
    </source>
</reference>
<dbReference type="Pfam" id="PF00587">
    <property type="entry name" value="tRNA-synt_2b"/>
    <property type="match status" value="1"/>
</dbReference>
<comment type="similarity">
    <text evidence="1 11">Belongs to the class-II aminoacyl-tRNA synthetase family.</text>
</comment>
<dbReference type="SUPFAM" id="SSF55681">
    <property type="entry name" value="Class II aaRS and biotin synthetases"/>
    <property type="match status" value="1"/>
</dbReference>
<evidence type="ECO:0000256" key="6">
    <source>
        <dbReference type="ARBA" id="ARBA00022833"/>
    </source>
</evidence>
<dbReference type="GO" id="GO:0004829">
    <property type="term" value="F:threonine-tRNA ligase activity"/>
    <property type="evidence" value="ECO:0007669"/>
    <property type="project" value="UniProtKB-UniRule"/>
</dbReference>
<evidence type="ECO:0000256" key="1">
    <source>
        <dbReference type="ARBA" id="ARBA00008226"/>
    </source>
</evidence>
<keyword evidence="11" id="KW-0694">RNA-binding</keyword>
<dbReference type="AlphaFoldDB" id="A0A7J3ZIG2"/>
<evidence type="ECO:0000256" key="5">
    <source>
        <dbReference type="ARBA" id="ARBA00022741"/>
    </source>
</evidence>
<evidence type="ECO:0000256" key="9">
    <source>
        <dbReference type="ARBA" id="ARBA00023146"/>
    </source>
</evidence>
<dbReference type="PANTHER" id="PTHR11451">
    <property type="entry name" value="THREONINE-TRNA LIGASE"/>
    <property type="match status" value="1"/>
</dbReference>
<accession>A0A7J3ZIG2</accession>
<dbReference type="Gene3D" id="3.40.50.800">
    <property type="entry name" value="Anticodon-binding domain"/>
    <property type="match status" value="1"/>
</dbReference>
<evidence type="ECO:0000256" key="10">
    <source>
        <dbReference type="ARBA" id="ARBA00049515"/>
    </source>
</evidence>
<dbReference type="NCBIfam" id="TIGR00418">
    <property type="entry name" value="thrS"/>
    <property type="match status" value="1"/>
</dbReference>
<dbReference type="CDD" id="cd00771">
    <property type="entry name" value="ThrRS_core"/>
    <property type="match status" value="1"/>
</dbReference>
<keyword evidence="7 11" id="KW-0067">ATP-binding</keyword>
<dbReference type="InterPro" id="IPR006195">
    <property type="entry name" value="aa-tRNA-synth_II"/>
</dbReference>
<comment type="caution">
    <text evidence="11">Lacks conserved residue(s) required for the propagation of feature annotation.</text>
</comment>
<dbReference type="GO" id="GO:0005524">
    <property type="term" value="F:ATP binding"/>
    <property type="evidence" value="ECO:0007669"/>
    <property type="project" value="UniProtKB-UniRule"/>
</dbReference>
<sequence length="665" mass="76176">MPGSSHADRVVWEGLELNASSSREGKLFHDALGSAVAVRELLEDGSVRLKVVSHRERHTKADLSDTLFHSDREGRRVFLEIVGQAVLLAAKLELRHLQLAGVSLSEEEARVDLYTFDLKLDRERLHRIIGLAKEVLSSGKMCFTVKSKQEVLEVLRESREFFLYRRALEAPVERLSLVEYGGNYSYTAEPLEGVVEFSEPIITLVNTSRVHWLGEATGIVLERLHVSGYPSKQDEQLYSRYLSEVRLRDHVALSKDMDIYFTEPSIGAGLILWTPNGARMRRAVEEYIYKVHVKRGYEPVVTPHIALGELFEISGHMQHYRENMFTFERDGRLYVVKPMNCPFHIAILKRRRWGYRELPVRYFELGTVYRYERGGTLHGLTRVRGMTQDDAHIFLREDQIEDEIARLLELVEEIYSAFGLTNYTFRLSVRDPRDKAGFMGSDELWKLAESSLEGALKKQGIRFTVGIGDAAFYGPKIDINLKDALGREWQCGTIQLDFNLPERFNLTYTDEHNREQRMVMIHRAIIGTIERFTGLLLEYYAGRVPLWLAPIQVVVLPVEDASKTQVDYARSVARRLEERGIRTACIVEGRLNYRIRLARKQRIPIIAVVGSREVEEGSVTITKIEYSASELGMYKAKEETLKLSVDGLIDLVIEQIRSATRGILP</sequence>
<dbReference type="GO" id="GO:0006435">
    <property type="term" value="P:threonyl-tRNA aminoacylation"/>
    <property type="evidence" value="ECO:0007669"/>
    <property type="project" value="UniProtKB-UniRule"/>
</dbReference>
<dbReference type="GO" id="GO:0000049">
    <property type="term" value="F:tRNA binding"/>
    <property type="evidence" value="ECO:0007669"/>
    <property type="project" value="UniProtKB-KW"/>
</dbReference>
<comment type="subcellular location">
    <subcellularLocation>
        <location evidence="11">Cytoplasm</location>
    </subcellularLocation>
</comment>
<dbReference type="InterPro" id="IPR045864">
    <property type="entry name" value="aa-tRNA-synth_II/BPL/LPL"/>
</dbReference>
<feature type="binding site" evidence="11">
    <location>
        <position position="522"/>
    </location>
    <ligand>
        <name>Zn(2+)</name>
        <dbReference type="ChEBI" id="CHEBI:29105"/>
        <note>catalytic</note>
    </ligand>
</feature>
<dbReference type="PRINTS" id="PR01047">
    <property type="entry name" value="TRNASYNTHTHR"/>
</dbReference>
<gene>
    <name evidence="11 13" type="primary">thrS</name>
    <name evidence="13" type="ORF">ENM78_00405</name>
</gene>
<keyword evidence="11" id="KW-0963">Cytoplasm</keyword>
<dbReference type="GO" id="GO:0005737">
    <property type="term" value="C:cytoplasm"/>
    <property type="evidence" value="ECO:0007669"/>
    <property type="project" value="UniProtKB-SubCell"/>
</dbReference>
<comment type="catalytic activity">
    <reaction evidence="10 11">
        <text>tRNA(Thr) + L-threonine + ATP = L-threonyl-tRNA(Thr) + AMP + diphosphate + H(+)</text>
        <dbReference type="Rhea" id="RHEA:24624"/>
        <dbReference type="Rhea" id="RHEA-COMP:9670"/>
        <dbReference type="Rhea" id="RHEA-COMP:9704"/>
        <dbReference type="ChEBI" id="CHEBI:15378"/>
        <dbReference type="ChEBI" id="CHEBI:30616"/>
        <dbReference type="ChEBI" id="CHEBI:33019"/>
        <dbReference type="ChEBI" id="CHEBI:57926"/>
        <dbReference type="ChEBI" id="CHEBI:78442"/>
        <dbReference type="ChEBI" id="CHEBI:78534"/>
        <dbReference type="ChEBI" id="CHEBI:456215"/>
        <dbReference type="EC" id="6.1.1.3"/>
    </reaction>
</comment>
<feature type="binding site" evidence="11">
    <location>
        <position position="341"/>
    </location>
    <ligand>
        <name>Zn(2+)</name>
        <dbReference type="ChEBI" id="CHEBI:29105"/>
        <note>catalytic</note>
    </ligand>
</feature>
<dbReference type="PROSITE" id="PS50862">
    <property type="entry name" value="AA_TRNA_LIGASE_II"/>
    <property type="match status" value="1"/>
</dbReference>
<evidence type="ECO:0000256" key="8">
    <source>
        <dbReference type="ARBA" id="ARBA00022917"/>
    </source>
</evidence>
<evidence type="ECO:0000256" key="11">
    <source>
        <dbReference type="HAMAP-Rule" id="MF_00184"/>
    </source>
</evidence>
<dbReference type="InterPro" id="IPR002320">
    <property type="entry name" value="Thr-tRNA-ligase_IIa"/>
</dbReference>
<dbReference type="PANTHER" id="PTHR11451:SF44">
    <property type="entry name" value="THREONINE--TRNA LIGASE, CHLOROPLASTIC_MITOCHONDRIAL 2"/>
    <property type="match status" value="1"/>
</dbReference>
<organism evidence="13">
    <name type="scientific">Fervidicoccus fontis</name>
    <dbReference type="NCBI Taxonomy" id="683846"/>
    <lineage>
        <taxon>Archaea</taxon>
        <taxon>Thermoproteota</taxon>
        <taxon>Thermoprotei</taxon>
        <taxon>Fervidicoccales</taxon>
        <taxon>Fervidicoccaceae</taxon>
        <taxon>Fervidicoccus</taxon>
    </lineage>
</organism>
<evidence type="ECO:0000256" key="4">
    <source>
        <dbReference type="ARBA" id="ARBA00022723"/>
    </source>
</evidence>
<comment type="cofactor">
    <cofactor evidence="11">
        <name>Zn(2+)</name>
        <dbReference type="ChEBI" id="CHEBI:29105"/>
    </cofactor>
    <text evidence="11">Binds 1 zinc ion per subunit.</text>
</comment>